<gene>
    <name evidence="2" type="ORF">CERSUDRAFT_26634</name>
</gene>
<dbReference type="GO" id="GO:0006310">
    <property type="term" value="P:DNA recombination"/>
    <property type="evidence" value="ECO:0007669"/>
    <property type="project" value="UniProtKB-KW"/>
</dbReference>
<dbReference type="InterPro" id="IPR011010">
    <property type="entry name" value="DNA_brk_join_enz"/>
</dbReference>
<dbReference type="Gene3D" id="1.10.443.10">
    <property type="entry name" value="Intergrase catalytic core"/>
    <property type="match status" value="1"/>
</dbReference>
<keyword evidence="3" id="KW-1185">Reference proteome</keyword>
<evidence type="ECO:0000313" key="2">
    <source>
        <dbReference type="EMBL" id="EMD33082.1"/>
    </source>
</evidence>
<sequence>MLLTGFHALLRLGEMVQPDKVELRNPAKLTLRLSIRVHADSFEFLLPAHKADPLFEGNHVIVKTFPNAPDVIACFTEYLRERDRRFPLHPALWVTNVGRPPTRSWFTSHLRKFFLRKISGHSLRAGGATALAE</sequence>
<proteinExistence type="predicted"/>
<dbReference type="Proteomes" id="UP000016930">
    <property type="component" value="Unassembled WGS sequence"/>
</dbReference>
<feature type="non-terminal residue" evidence="2">
    <location>
        <position position="133"/>
    </location>
</feature>
<evidence type="ECO:0000256" key="1">
    <source>
        <dbReference type="ARBA" id="ARBA00023172"/>
    </source>
</evidence>
<reference evidence="2 3" key="1">
    <citation type="journal article" date="2012" name="Proc. Natl. Acad. Sci. U.S.A.">
        <title>Comparative genomics of Ceriporiopsis subvermispora and Phanerochaete chrysosporium provide insight into selective ligninolysis.</title>
        <authorList>
            <person name="Fernandez-Fueyo E."/>
            <person name="Ruiz-Duenas F.J."/>
            <person name="Ferreira P."/>
            <person name="Floudas D."/>
            <person name="Hibbett D.S."/>
            <person name="Canessa P."/>
            <person name="Larrondo L.F."/>
            <person name="James T.Y."/>
            <person name="Seelenfreund D."/>
            <person name="Lobos S."/>
            <person name="Polanco R."/>
            <person name="Tello M."/>
            <person name="Honda Y."/>
            <person name="Watanabe T."/>
            <person name="Watanabe T."/>
            <person name="Ryu J.S."/>
            <person name="Kubicek C.P."/>
            <person name="Schmoll M."/>
            <person name="Gaskell J."/>
            <person name="Hammel K.E."/>
            <person name="St John F.J."/>
            <person name="Vanden Wymelenberg A."/>
            <person name="Sabat G."/>
            <person name="Splinter BonDurant S."/>
            <person name="Syed K."/>
            <person name="Yadav J.S."/>
            <person name="Doddapaneni H."/>
            <person name="Subramanian V."/>
            <person name="Lavin J.L."/>
            <person name="Oguiza J.A."/>
            <person name="Perez G."/>
            <person name="Pisabarro A.G."/>
            <person name="Ramirez L."/>
            <person name="Santoyo F."/>
            <person name="Master E."/>
            <person name="Coutinho P.M."/>
            <person name="Henrissat B."/>
            <person name="Lombard V."/>
            <person name="Magnuson J.K."/>
            <person name="Kuees U."/>
            <person name="Hori C."/>
            <person name="Igarashi K."/>
            <person name="Samejima M."/>
            <person name="Held B.W."/>
            <person name="Barry K.W."/>
            <person name="LaButti K.M."/>
            <person name="Lapidus A."/>
            <person name="Lindquist E.A."/>
            <person name="Lucas S.M."/>
            <person name="Riley R."/>
            <person name="Salamov A.A."/>
            <person name="Hoffmeister D."/>
            <person name="Schwenk D."/>
            <person name="Hadar Y."/>
            <person name="Yarden O."/>
            <person name="de Vries R.P."/>
            <person name="Wiebenga A."/>
            <person name="Stenlid J."/>
            <person name="Eastwood D."/>
            <person name="Grigoriev I.V."/>
            <person name="Berka R.M."/>
            <person name="Blanchette R.A."/>
            <person name="Kersten P."/>
            <person name="Martinez A.T."/>
            <person name="Vicuna R."/>
            <person name="Cullen D."/>
        </authorList>
    </citation>
    <scope>NUCLEOTIDE SEQUENCE [LARGE SCALE GENOMIC DNA]</scope>
    <source>
        <strain evidence="2 3">B</strain>
    </source>
</reference>
<protein>
    <submittedName>
        <fullName evidence="2">Uncharacterized protein</fullName>
    </submittedName>
</protein>
<dbReference type="AlphaFoldDB" id="M2R4E7"/>
<dbReference type="GO" id="GO:0003677">
    <property type="term" value="F:DNA binding"/>
    <property type="evidence" value="ECO:0007669"/>
    <property type="project" value="InterPro"/>
</dbReference>
<dbReference type="STRING" id="914234.M2R4E7"/>
<name>M2R4E7_CERS8</name>
<keyword evidence="1" id="KW-0233">DNA recombination</keyword>
<evidence type="ECO:0000313" key="3">
    <source>
        <dbReference type="Proteomes" id="UP000016930"/>
    </source>
</evidence>
<dbReference type="InterPro" id="IPR013762">
    <property type="entry name" value="Integrase-like_cat_sf"/>
</dbReference>
<dbReference type="OrthoDB" id="5598396at2759"/>
<organism evidence="2 3">
    <name type="scientific">Ceriporiopsis subvermispora (strain B)</name>
    <name type="common">White-rot fungus</name>
    <name type="synonym">Gelatoporia subvermispora</name>
    <dbReference type="NCBI Taxonomy" id="914234"/>
    <lineage>
        <taxon>Eukaryota</taxon>
        <taxon>Fungi</taxon>
        <taxon>Dikarya</taxon>
        <taxon>Basidiomycota</taxon>
        <taxon>Agaricomycotina</taxon>
        <taxon>Agaricomycetes</taxon>
        <taxon>Polyporales</taxon>
        <taxon>Gelatoporiaceae</taxon>
        <taxon>Gelatoporia</taxon>
    </lineage>
</organism>
<dbReference type="GO" id="GO:0015074">
    <property type="term" value="P:DNA integration"/>
    <property type="evidence" value="ECO:0007669"/>
    <property type="project" value="InterPro"/>
</dbReference>
<dbReference type="HOGENOM" id="CLU_111690_1_0_1"/>
<dbReference type="EMBL" id="KB445807">
    <property type="protein sequence ID" value="EMD33082.1"/>
    <property type="molecule type" value="Genomic_DNA"/>
</dbReference>
<accession>M2R4E7</accession>
<dbReference type="SUPFAM" id="SSF56349">
    <property type="entry name" value="DNA breaking-rejoining enzymes"/>
    <property type="match status" value="1"/>
</dbReference>